<comment type="caution">
    <text evidence="3">The sequence shown here is derived from an EMBL/GenBank/DDBJ whole genome shotgun (WGS) entry which is preliminary data.</text>
</comment>
<dbReference type="Gene3D" id="3.40.525.10">
    <property type="entry name" value="CRAL-TRIO lipid binding domain"/>
    <property type="match status" value="1"/>
</dbReference>
<organism evidence="3 4">
    <name type="scientific">Sparassis crispa</name>
    <dbReference type="NCBI Taxonomy" id="139825"/>
    <lineage>
        <taxon>Eukaryota</taxon>
        <taxon>Fungi</taxon>
        <taxon>Dikarya</taxon>
        <taxon>Basidiomycota</taxon>
        <taxon>Agaricomycotina</taxon>
        <taxon>Agaricomycetes</taxon>
        <taxon>Polyporales</taxon>
        <taxon>Sparassidaceae</taxon>
        <taxon>Sparassis</taxon>
    </lineage>
</organism>
<evidence type="ECO:0000313" key="3">
    <source>
        <dbReference type="EMBL" id="GBE88286.1"/>
    </source>
</evidence>
<dbReference type="Pfam" id="PF03765">
    <property type="entry name" value="CRAL_TRIO_N"/>
    <property type="match status" value="1"/>
</dbReference>
<dbReference type="PANTHER" id="PTHR45824:SF29">
    <property type="entry name" value="GH16843P"/>
    <property type="match status" value="1"/>
</dbReference>
<dbReference type="InterPro" id="IPR011074">
    <property type="entry name" value="CRAL/TRIO_N_dom"/>
</dbReference>
<evidence type="ECO:0000313" key="4">
    <source>
        <dbReference type="Proteomes" id="UP000287166"/>
    </source>
</evidence>
<dbReference type="AlphaFoldDB" id="A0A401H1H1"/>
<name>A0A401H1H1_9APHY</name>
<dbReference type="GeneID" id="38785203"/>
<evidence type="ECO:0000259" key="2">
    <source>
        <dbReference type="PROSITE" id="PS50191"/>
    </source>
</evidence>
<evidence type="ECO:0000256" key="1">
    <source>
        <dbReference type="SAM" id="MobiDB-lite"/>
    </source>
</evidence>
<dbReference type="InterPro" id="IPR036273">
    <property type="entry name" value="CRAL/TRIO_N_dom_sf"/>
</dbReference>
<dbReference type="GO" id="GO:0008526">
    <property type="term" value="F:phosphatidylinositol transfer activity"/>
    <property type="evidence" value="ECO:0007669"/>
    <property type="project" value="TreeGrafter"/>
</dbReference>
<dbReference type="SUPFAM" id="SSF46938">
    <property type="entry name" value="CRAL/TRIO N-terminal domain"/>
    <property type="match status" value="1"/>
</dbReference>
<dbReference type="Pfam" id="PF00650">
    <property type="entry name" value="CRAL_TRIO"/>
    <property type="match status" value="1"/>
</dbReference>
<dbReference type="PANTHER" id="PTHR45824">
    <property type="entry name" value="GH16843P"/>
    <property type="match status" value="1"/>
</dbReference>
<dbReference type="SUPFAM" id="SSF52087">
    <property type="entry name" value="CRAL/TRIO domain"/>
    <property type="match status" value="1"/>
</dbReference>
<reference evidence="3 4" key="1">
    <citation type="journal article" date="2018" name="Sci. Rep.">
        <title>Genome sequence of the cauliflower mushroom Sparassis crispa (Hanabiratake) and its association with beneficial usage.</title>
        <authorList>
            <person name="Kiyama R."/>
            <person name="Furutani Y."/>
            <person name="Kawaguchi K."/>
            <person name="Nakanishi T."/>
        </authorList>
    </citation>
    <scope>NUCLEOTIDE SEQUENCE [LARGE SCALE GENOMIC DNA]</scope>
</reference>
<dbReference type="EMBL" id="BFAD01000013">
    <property type="protein sequence ID" value="GBE88286.1"/>
    <property type="molecule type" value="Genomic_DNA"/>
</dbReference>
<dbReference type="RefSeq" id="XP_027619199.1">
    <property type="nucleotide sequence ID" value="XM_027763398.1"/>
</dbReference>
<dbReference type="PROSITE" id="PS50191">
    <property type="entry name" value="CRAL_TRIO"/>
    <property type="match status" value="1"/>
</dbReference>
<dbReference type="FunCoup" id="A0A401H1H1">
    <property type="interactions" value="108"/>
</dbReference>
<feature type="region of interest" description="Disordered" evidence="1">
    <location>
        <begin position="1"/>
        <end position="26"/>
    </location>
</feature>
<dbReference type="InterPro" id="IPR001251">
    <property type="entry name" value="CRAL-TRIO_dom"/>
</dbReference>
<gene>
    <name evidence="3" type="ORF">SCP_1301010</name>
</gene>
<protein>
    <submittedName>
        <fullName evidence="3">CRAL/TRIO domain-containing protein</fullName>
    </submittedName>
</protein>
<dbReference type="InterPro" id="IPR052578">
    <property type="entry name" value="PI_Transfer_CRAL-TRIO"/>
</dbReference>
<sequence length="357" mass="40851">MSITHAETIYTPLPPPNISSKTVKEPPELSLTSDHQRLFDEVLAHYSNEKYTIPAVEDGKLREEEKFWLSYECLLRYLRATKWHSAHGVIKRIDATLKWRREYGVYDLITASYVEPEAVTGKMVLFGYDIDGRPALYLRPSKQNTSESIRQLHLVVWLLERTVDLMGPGVETIALMVDFADRSRSPSFGQSHATLNILQDHYPERLGRALITNVPFLLNAFFKIITPFVDPVTRPKMRFNPQCVSEGLFEAPQLLREWGGDCVFEYEHEQYWPVLVQLCAERRAKMREGWRARGATVGVREWDIKVAVFGEGLQDTPNGDVQVTERVEIAANGHVAKAPDEKVAVREIEAEKVQEVQ</sequence>
<dbReference type="Proteomes" id="UP000287166">
    <property type="component" value="Unassembled WGS sequence"/>
</dbReference>
<keyword evidence="4" id="KW-1185">Reference proteome</keyword>
<dbReference type="InterPro" id="IPR036865">
    <property type="entry name" value="CRAL-TRIO_dom_sf"/>
</dbReference>
<dbReference type="OrthoDB" id="75724at2759"/>
<dbReference type="InParanoid" id="A0A401H1H1"/>
<dbReference type="STRING" id="139825.A0A401H1H1"/>
<accession>A0A401H1H1</accession>
<feature type="domain" description="CRAL-TRIO" evidence="2">
    <location>
        <begin position="125"/>
        <end position="266"/>
    </location>
</feature>
<dbReference type="SMART" id="SM00516">
    <property type="entry name" value="SEC14"/>
    <property type="match status" value="1"/>
</dbReference>
<proteinExistence type="predicted"/>
<dbReference type="CDD" id="cd00170">
    <property type="entry name" value="SEC14"/>
    <property type="match status" value="1"/>
</dbReference>